<reference evidence="2" key="1">
    <citation type="submission" date="2015-06" db="UniProtKB">
        <authorList>
            <consortium name="EnsemblPlants"/>
        </authorList>
    </citation>
    <scope>IDENTIFICATION</scope>
</reference>
<dbReference type="PANTHER" id="PTHR31900">
    <property type="entry name" value="F-BOX/RNI SUPERFAMILY PROTEIN-RELATED"/>
    <property type="match status" value="1"/>
</dbReference>
<accession>M8D6H0</accession>
<dbReference type="SUPFAM" id="SSF52047">
    <property type="entry name" value="RNI-like"/>
    <property type="match status" value="1"/>
</dbReference>
<evidence type="ECO:0000259" key="1">
    <source>
        <dbReference type="Pfam" id="PF24758"/>
    </source>
</evidence>
<feature type="domain" description="F-box/LRR-repeat protein 15/At3g58940/PEG3-like LRR" evidence="1">
    <location>
        <begin position="49"/>
        <end position="179"/>
    </location>
</feature>
<name>M8D6H0_AEGTA</name>
<dbReference type="InterPro" id="IPR055411">
    <property type="entry name" value="LRR_FXL15/At3g58940/PEG3-like"/>
</dbReference>
<dbReference type="EnsemblPlants" id="EMT32026">
    <property type="protein sequence ID" value="EMT32026"/>
    <property type="gene ID" value="F775_20813"/>
</dbReference>
<sequence>MALASLDLDFDDGLKHEGAVDSILLRRPCRVRLFRAFMDESCSCRIHDWFLVLSRQAVEILDISGFLTLPSSVFTCGRLTSLHLSYCAVPMLPRGFKGLPELRNLSLRRVDLQEHGQYQLEEIIATSPLLEELTLQDVNIPGEFKQRVIQGPNLGSLHLHSLDDHGWDLGDLPRLDSAVIDICDYLGNRDFSKFLSGLASLTELQISTYHQPVVCDYDYGMGQKFETNGEFQNAQCTDGMCAKLQFVDMTGIHLFTNEMSFIEVILSKARLLRTLSISLSHGAELAMSNEDGLKKLLNYKKASTHAEVIFAGCNVTRLFLPSEPGNA</sequence>
<evidence type="ECO:0000313" key="2">
    <source>
        <dbReference type="EnsemblPlants" id="EMT32026"/>
    </source>
</evidence>
<dbReference type="Pfam" id="PF24758">
    <property type="entry name" value="LRR_At5g56370"/>
    <property type="match status" value="1"/>
</dbReference>
<dbReference type="InterPro" id="IPR032675">
    <property type="entry name" value="LRR_dom_sf"/>
</dbReference>
<organism evidence="2">
    <name type="scientific">Aegilops tauschii</name>
    <name type="common">Tausch's goatgrass</name>
    <name type="synonym">Aegilops squarrosa</name>
    <dbReference type="NCBI Taxonomy" id="37682"/>
    <lineage>
        <taxon>Eukaryota</taxon>
        <taxon>Viridiplantae</taxon>
        <taxon>Streptophyta</taxon>
        <taxon>Embryophyta</taxon>
        <taxon>Tracheophyta</taxon>
        <taxon>Spermatophyta</taxon>
        <taxon>Magnoliopsida</taxon>
        <taxon>Liliopsida</taxon>
        <taxon>Poales</taxon>
        <taxon>Poaceae</taxon>
        <taxon>BOP clade</taxon>
        <taxon>Pooideae</taxon>
        <taxon>Triticodae</taxon>
        <taxon>Triticeae</taxon>
        <taxon>Triticinae</taxon>
        <taxon>Aegilops</taxon>
    </lineage>
</organism>
<dbReference type="PANTHER" id="PTHR31900:SF30">
    <property type="entry name" value="SUPERFAMILY PROTEIN, PUTATIVE-RELATED"/>
    <property type="match status" value="1"/>
</dbReference>
<proteinExistence type="predicted"/>
<dbReference type="Gene3D" id="3.80.10.10">
    <property type="entry name" value="Ribonuclease Inhibitor"/>
    <property type="match status" value="1"/>
</dbReference>
<dbReference type="AlphaFoldDB" id="M8D6H0"/>
<dbReference type="ExpressionAtlas" id="M8D6H0">
    <property type="expression patterns" value="baseline"/>
</dbReference>
<dbReference type="InterPro" id="IPR050232">
    <property type="entry name" value="FBL13/AtMIF1-like"/>
</dbReference>
<protein>
    <recommendedName>
        <fullName evidence="1">F-box/LRR-repeat protein 15/At3g58940/PEG3-like LRR domain-containing protein</fullName>
    </recommendedName>
</protein>